<accession>A0A6J4VGM0</accession>
<feature type="compositionally biased region" description="Basic and acidic residues" evidence="1">
    <location>
        <begin position="18"/>
        <end position="31"/>
    </location>
</feature>
<dbReference type="EMBL" id="CADCWM010000629">
    <property type="protein sequence ID" value="CAA9573036.1"/>
    <property type="molecule type" value="Genomic_DNA"/>
</dbReference>
<name>A0A6J4VGM0_9BACT</name>
<sequence length="41" mass="4736">MALAPTGPGSSRRRRWRERANRARRAGEVHIRGQRRISGPR</sequence>
<feature type="region of interest" description="Disordered" evidence="1">
    <location>
        <begin position="1"/>
        <end position="41"/>
    </location>
</feature>
<reference evidence="2" key="1">
    <citation type="submission" date="2020-02" db="EMBL/GenBank/DDBJ databases">
        <authorList>
            <person name="Meier V. D."/>
        </authorList>
    </citation>
    <scope>NUCLEOTIDE SEQUENCE</scope>
    <source>
        <strain evidence="2">AVDCRST_MAG88</strain>
    </source>
</reference>
<proteinExistence type="predicted"/>
<dbReference type="AlphaFoldDB" id="A0A6J4VGM0"/>
<protein>
    <submittedName>
        <fullName evidence="2">Uncharacterized protein</fullName>
    </submittedName>
</protein>
<gene>
    <name evidence="2" type="ORF">AVDCRST_MAG88-2531</name>
</gene>
<evidence type="ECO:0000313" key="2">
    <source>
        <dbReference type="EMBL" id="CAA9573036.1"/>
    </source>
</evidence>
<evidence type="ECO:0000256" key="1">
    <source>
        <dbReference type="SAM" id="MobiDB-lite"/>
    </source>
</evidence>
<organism evidence="2">
    <name type="scientific">uncultured Thermomicrobiales bacterium</name>
    <dbReference type="NCBI Taxonomy" id="1645740"/>
    <lineage>
        <taxon>Bacteria</taxon>
        <taxon>Pseudomonadati</taxon>
        <taxon>Thermomicrobiota</taxon>
        <taxon>Thermomicrobia</taxon>
        <taxon>Thermomicrobiales</taxon>
        <taxon>environmental samples</taxon>
    </lineage>
</organism>